<keyword evidence="6" id="KW-1194">Viral DNA replication</keyword>
<dbReference type="GO" id="GO:0003677">
    <property type="term" value="F:DNA binding"/>
    <property type="evidence" value="ECO:0007669"/>
    <property type="project" value="UniProtKB-KW"/>
</dbReference>
<accession>A0A481Z548</accession>
<dbReference type="GO" id="GO:0045004">
    <property type="term" value="P:DNA replication proofreading"/>
    <property type="evidence" value="ECO:0007669"/>
    <property type="project" value="TreeGrafter"/>
</dbReference>
<feature type="domain" description="DNA-directed DNA polymerase family B multifunctional" evidence="9">
    <location>
        <begin position="484"/>
        <end position="926"/>
    </location>
</feature>
<dbReference type="Gene3D" id="1.10.287.690">
    <property type="entry name" value="Helix hairpin bin"/>
    <property type="match status" value="1"/>
</dbReference>
<name>A0A481Z548_9VIRU</name>
<reference evidence="11" key="1">
    <citation type="journal article" date="2019" name="MBio">
        <title>Virus Genomes from Deep Sea Sediments Expand the Ocean Megavirome and Support Independent Origins of Viral Gigantism.</title>
        <authorList>
            <person name="Backstrom D."/>
            <person name="Yutin N."/>
            <person name="Jorgensen S.L."/>
            <person name="Dharamshi J."/>
            <person name="Homa F."/>
            <person name="Zaremba-Niedwiedzka K."/>
            <person name="Spang A."/>
            <person name="Wolf Y.I."/>
            <person name="Koonin E.V."/>
            <person name="Ettema T.J."/>
        </authorList>
    </citation>
    <scope>NUCLEOTIDE SEQUENCE</scope>
</reference>
<dbReference type="Pfam" id="PF00136">
    <property type="entry name" value="DNA_pol_B"/>
    <property type="match status" value="1"/>
</dbReference>
<dbReference type="SUPFAM" id="SSF56672">
    <property type="entry name" value="DNA/RNA polymerases"/>
    <property type="match status" value="1"/>
</dbReference>
<dbReference type="EMBL" id="MK500495">
    <property type="protein sequence ID" value="QBK90645.1"/>
    <property type="molecule type" value="Genomic_DNA"/>
</dbReference>
<feature type="domain" description="DNA-directed DNA polymerase family B exonuclease" evidence="10">
    <location>
        <begin position="149"/>
        <end position="384"/>
    </location>
</feature>
<dbReference type="Gene3D" id="3.30.420.10">
    <property type="entry name" value="Ribonuclease H-like superfamily/Ribonuclease H"/>
    <property type="match status" value="1"/>
</dbReference>
<keyword evidence="4" id="KW-0548">Nucleotidyltransferase</keyword>
<dbReference type="Gene3D" id="1.10.132.60">
    <property type="entry name" value="DNA polymerase family B, C-terminal domain"/>
    <property type="match status" value="1"/>
</dbReference>
<dbReference type="GO" id="GO:0006287">
    <property type="term" value="P:base-excision repair, gap-filling"/>
    <property type="evidence" value="ECO:0007669"/>
    <property type="project" value="TreeGrafter"/>
</dbReference>
<keyword evidence="5" id="KW-0239">DNA-directed DNA polymerase</keyword>
<dbReference type="GO" id="GO:0003887">
    <property type="term" value="F:DNA-directed DNA polymerase activity"/>
    <property type="evidence" value="ECO:0007669"/>
    <property type="project" value="UniProtKB-KW"/>
</dbReference>
<proteinExistence type="inferred from homology"/>
<dbReference type="SMART" id="SM00486">
    <property type="entry name" value="POLBc"/>
    <property type="match status" value="1"/>
</dbReference>
<evidence type="ECO:0000256" key="4">
    <source>
        <dbReference type="ARBA" id="ARBA00022695"/>
    </source>
</evidence>
<keyword evidence="3" id="KW-0808">Transferase</keyword>
<evidence type="ECO:0000256" key="5">
    <source>
        <dbReference type="ARBA" id="ARBA00022932"/>
    </source>
</evidence>
<evidence type="ECO:0000313" key="11">
    <source>
        <dbReference type="EMBL" id="QBK90645.1"/>
    </source>
</evidence>
<comment type="catalytic activity">
    <reaction evidence="8">
        <text>DNA(n) + a 2'-deoxyribonucleoside 5'-triphosphate = DNA(n+1) + diphosphate</text>
        <dbReference type="Rhea" id="RHEA:22508"/>
        <dbReference type="Rhea" id="RHEA-COMP:17339"/>
        <dbReference type="Rhea" id="RHEA-COMP:17340"/>
        <dbReference type="ChEBI" id="CHEBI:33019"/>
        <dbReference type="ChEBI" id="CHEBI:61560"/>
        <dbReference type="ChEBI" id="CHEBI:173112"/>
        <dbReference type="EC" id="2.7.7.7"/>
    </reaction>
</comment>
<dbReference type="Pfam" id="PF03104">
    <property type="entry name" value="DNA_pol_B_exo1"/>
    <property type="match status" value="1"/>
</dbReference>
<comment type="similarity">
    <text evidence="1">Belongs to the DNA polymerase type-B family.</text>
</comment>
<protein>
    <recommendedName>
        <fullName evidence="2">DNA-directed DNA polymerase</fullName>
        <ecNumber evidence="2">2.7.7.7</ecNumber>
    </recommendedName>
</protein>
<dbReference type="InterPro" id="IPR050240">
    <property type="entry name" value="DNA_pol_type-B"/>
</dbReference>
<dbReference type="GO" id="GO:0006297">
    <property type="term" value="P:nucleotide-excision repair, DNA gap filling"/>
    <property type="evidence" value="ECO:0007669"/>
    <property type="project" value="TreeGrafter"/>
</dbReference>
<dbReference type="EC" id="2.7.7.7" evidence="2"/>
<dbReference type="Gene3D" id="3.90.1600.10">
    <property type="entry name" value="Palm domain of DNA polymerase"/>
    <property type="match status" value="1"/>
</dbReference>
<organism evidence="11">
    <name type="scientific">Pithovirus LCPAC104</name>
    <dbReference type="NCBI Taxonomy" id="2506589"/>
    <lineage>
        <taxon>Viruses</taxon>
        <taxon>Pithoviruses</taxon>
    </lineage>
</organism>
<dbReference type="InterPro" id="IPR006172">
    <property type="entry name" value="DNA-dir_DNA_pol_B"/>
</dbReference>
<evidence type="ECO:0000256" key="7">
    <source>
        <dbReference type="ARBA" id="ARBA00023125"/>
    </source>
</evidence>
<evidence type="ECO:0000256" key="2">
    <source>
        <dbReference type="ARBA" id="ARBA00012417"/>
    </source>
</evidence>
<dbReference type="InterPro" id="IPR006134">
    <property type="entry name" value="DNA-dir_DNA_pol_B_multi_dom"/>
</dbReference>
<sequence>MDNNELTVSVYDWNEGDFDFINYDEDKKYSSILSWGMNRDSEPVLLRFEKFPATCYIELPFYLTNRNKIIWNNNSIENLFKKLQEYLKDDKPKKYKFFNKRKLYYYREENKSFPMIFIIFDNLKSLHHCKNFLKKEIYIPNLGNMRLTVLESNISLVRKMLTLKRCRYSQWFTIKGRKVLDYEKISHLKEEYIVDFRTLNPLSQELTKEWITYPKILCFDIECYSDNHKIFPDKSSAKHVAYMISCIFQKISHPETRKRFLIILGDCNDVEDVEIIRVNSEKELCDKFIDLISELDPEIISGYNIYGFDYPYLDTRLKRKLQTWKNNGNRIINTKSDLYSKIWNSSGYGYNEINYLNFYGRISIDMYPYIKRDYKLPKYNLETVAKFFINRGKHDISAVDMFKIYEKTILAKKIDFYVKKNLQDINPFVIEEASNFIISSKEEMTKVALYCIEDSELVIDIFEKINTWIGLVELSNIVGVNIIDLITRGQQIRGISQIYDICSRNGYVIDEKIVENNKYSGAFVFEPNPGLYDNVICLDFKSLYPSIIIAKNICYTTLIPPELYNTIPDEDCNIIEWNEESEEDTNDHKKTNIVTYKYKFIKREKKIGILPELVQNLINERNQTRKQTKQETDNLILTILDKRQLALKISANSIYGMLGVTIGGKLPLIEGAACITATGRQLIGQCKDYLMEKYKACITYGDTDSVLFSLPNIKNGKETLEWGKKLEKEISAIFPDPLYLEFEKAGRMFCIKKKKYVFWTYDKDGNLSDIENGIIMKGIILARRDNCKWQRYVYHKILLNILKRKEMRETLDEIIRECLNLLNSKVDWKDLLIIRELGFSYKSETFYMHIFSNELKRLGIPVNPGERLEYLIVKGKPEYLPKEKNIDSTLLGYNIRTPEIFAERLKSENPEEIDYKYYINNLLKNMIEQLWYTGFSKELEKIENFNKINDYNLILNDLFKQGYVDSLKYDSIEKVNELLNSENKIKIKKIYNKYTSGKYIINYRITKNPIELLLKSIEYNQIKEFIKGVGSRELYYDLYPPKLILS</sequence>
<dbReference type="InterPro" id="IPR023211">
    <property type="entry name" value="DNA_pol_palm_dom_sf"/>
</dbReference>
<dbReference type="InterPro" id="IPR043502">
    <property type="entry name" value="DNA/RNA_pol_sf"/>
</dbReference>
<keyword evidence="6" id="KW-0235">DNA replication</keyword>
<keyword evidence="7" id="KW-0238">DNA-binding</keyword>
<dbReference type="GO" id="GO:0039693">
    <property type="term" value="P:viral DNA genome replication"/>
    <property type="evidence" value="ECO:0007669"/>
    <property type="project" value="UniProtKB-KW"/>
</dbReference>
<dbReference type="InterPro" id="IPR036397">
    <property type="entry name" value="RNaseH_sf"/>
</dbReference>
<dbReference type="GO" id="GO:0000166">
    <property type="term" value="F:nucleotide binding"/>
    <property type="evidence" value="ECO:0007669"/>
    <property type="project" value="InterPro"/>
</dbReference>
<dbReference type="SUPFAM" id="SSF53098">
    <property type="entry name" value="Ribonuclease H-like"/>
    <property type="match status" value="1"/>
</dbReference>
<gene>
    <name evidence="11" type="ORF">LCPAC104_01420</name>
</gene>
<evidence type="ECO:0000256" key="8">
    <source>
        <dbReference type="ARBA" id="ARBA00049244"/>
    </source>
</evidence>
<evidence type="ECO:0000259" key="9">
    <source>
        <dbReference type="Pfam" id="PF00136"/>
    </source>
</evidence>
<dbReference type="GO" id="GO:0008296">
    <property type="term" value="F:3'-5'-DNA exonuclease activity"/>
    <property type="evidence" value="ECO:0007669"/>
    <property type="project" value="TreeGrafter"/>
</dbReference>
<dbReference type="PRINTS" id="PR00106">
    <property type="entry name" value="DNAPOLB"/>
</dbReference>
<evidence type="ECO:0000259" key="10">
    <source>
        <dbReference type="Pfam" id="PF03104"/>
    </source>
</evidence>
<dbReference type="InterPro" id="IPR006133">
    <property type="entry name" value="DNA-dir_DNA_pol_B_exonuc"/>
</dbReference>
<dbReference type="InterPro" id="IPR012337">
    <property type="entry name" value="RNaseH-like_sf"/>
</dbReference>
<evidence type="ECO:0000256" key="3">
    <source>
        <dbReference type="ARBA" id="ARBA00022679"/>
    </source>
</evidence>
<dbReference type="PANTHER" id="PTHR10322:SF23">
    <property type="entry name" value="DNA POLYMERASE DELTA CATALYTIC SUBUNIT"/>
    <property type="match status" value="1"/>
</dbReference>
<evidence type="ECO:0000256" key="1">
    <source>
        <dbReference type="ARBA" id="ARBA00005755"/>
    </source>
</evidence>
<dbReference type="PANTHER" id="PTHR10322">
    <property type="entry name" value="DNA POLYMERASE CATALYTIC SUBUNIT"/>
    <property type="match status" value="1"/>
</dbReference>
<evidence type="ECO:0000256" key="6">
    <source>
        <dbReference type="ARBA" id="ARBA00023109"/>
    </source>
</evidence>
<dbReference type="InterPro" id="IPR042087">
    <property type="entry name" value="DNA_pol_B_thumb"/>
</dbReference>